<organism evidence="10 11">
    <name type="scientific">Nitratiruptor tergarcus DSM 16512</name>
    <dbReference type="NCBI Taxonomy" id="1069081"/>
    <lineage>
        <taxon>Bacteria</taxon>
        <taxon>Pseudomonadati</taxon>
        <taxon>Campylobacterota</taxon>
        <taxon>Epsilonproteobacteria</taxon>
        <taxon>Nautiliales</taxon>
        <taxon>Nitratiruptoraceae</taxon>
        <taxon>Nitratiruptor</taxon>
    </lineage>
</organism>
<dbReference type="Proteomes" id="UP000192602">
    <property type="component" value="Unassembled WGS sequence"/>
</dbReference>
<evidence type="ECO:0000313" key="11">
    <source>
        <dbReference type="Proteomes" id="UP000192602"/>
    </source>
</evidence>
<keyword evidence="2 5" id="KW-0808">Transferase</keyword>
<comment type="function">
    <text evidence="5">Catalyzes the irreversible transfer of a propylamine group from the amino donor S-adenosylmethioninamine (decarboxy-AdoMet) to putrescine (1,4-diaminobutane) to yield spermidine.</text>
</comment>
<dbReference type="AlphaFoldDB" id="A0A1W1WRC4"/>
<feature type="binding site" evidence="5">
    <location>
        <position position="84"/>
    </location>
    <ligand>
        <name>spermidine</name>
        <dbReference type="ChEBI" id="CHEBI:57834"/>
    </ligand>
</feature>
<dbReference type="EMBL" id="FWWZ01000001">
    <property type="protein sequence ID" value="SMC08752.1"/>
    <property type="molecule type" value="Genomic_DNA"/>
</dbReference>
<dbReference type="PROSITE" id="PS01330">
    <property type="entry name" value="PABS_1"/>
    <property type="match status" value="1"/>
</dbReference>
<gene>
    <name evidence="5" type="primary">speE</name>
    <name evidence="10" type="ORF">SAMN05660197_0518</name>
</gene>
<comment type="subunit">
    <text evidence="5">Homodimer or homotetramer.</text>
</comment>
<sequence>MWFEEIHNDFFKQGVKVKEKLFETKSRYQHIEVYESDEFGKILVIDGHGMLCDKDEFIYHEMMAHVPACTHKDPKRALVIGGGDGGVAKELLRHPQMQVDLVEIDEEVVNVSKKYFPQIGDWDNPRLNLIIDDGIEYVKNMEAGTYDLVLIDSTDPEGPAEGLFDRNFYAHVFKILKDDGVVVAQGESWWIDMPLHKEIMGVIGEFFKIVMPYRFEMYMYPGCNWNFILGSKHHHPTADMILQRADLLDGLRYYNADIHKASFVLPNYVKKELGDLYKW</sequence>
<evidence type="ECO:0000256" key="3">
    <source>
        <dbReference type="ARBA" id="ARBA00023066"/>
    </source>
</evidence>
<feature type="domain" description="PABS" evidence="9">
    <location>
        <begin position="1"/>
        <end position="232"/>
    </location>
</feature>
<evidence type="ECO:0000256" key="7">
    <source>
        <dbReference type="RuleBase" id="RU003836"/>
    </source>
</evidence>
<dbReference type="NCBIfam" id="NF002010">
    <property type="entry name" value="PRK00811.1"/>
    <property type="match status" value="1"/>
</dbReference>
<feature type="binding site" evidence="5">
    <location>
        <position position="29"/>
    </location>
    <ligand>
        <name>S-methyl-5'-thioadenosine</name>
        <dbReference type="ChEBI" id="CHEBI:17509"/>
    </ligand>
</feature>
<evidence type="ECO:0000259" key="9">
    <source>
        <dbReference type="PROSITE" id="PS51006"/>
    </source>
</evidence>
<keyword evidence="11" id="KW-1185">Reference proteome</keyword>
<dbReference type="OrthoDB" id="9793120at2"/>
<comment type="pathway">
    <text evidence="5">Amine and polyamine biosynthesis; spermidine biosynthesis; spermidine from putrescine: step 1/1.</text>
</comment>
<dbReference type="InterPro" id="IPR035246">
    <property type="entry name" value="Spermidine_synt_N"/>
</dbReference>
<feature type="binding site" evidence="5">
    <location>
        <position position="103"/>
    </location>
    <ligand>
        <name>S-methyl-5'-thioadenosine</name>
        <dbReference type="ChEBI" id="CHEBI:17509"/>
    </ligand>
</feature>
<dbReference type="SUPFAM" id="SSF53335">
    <property type="entry name" value="S-adenosyl-L-methionine-dependent methyltransferases"/>
    <property type="match status" value="1"/>
</dbReference>
<name>A0A1W1WRC4_9BACT</name>
<dbReference type="InterPro" id="IPR030374">
    <property type="entry name" value="PABS"/>
</dbReference>
<proteinExistence type="inferred from homology"/>
<dbReference type="InterPro" id="IPR029063">
    <property type="entry name" value="SAM-dependent_MTases_sf"/>
</dbReference>
<feature type="binding site" evidence="5">
    <location>
        <begin position="152"/>
        <end position="155"/>
    </location>
    <ligand>
        <name>spermidine</name>
        <dbReference type="ChEBI" id="CHEBI:57834"/>
    </ligand>
</feature>
<dbReference type="PANTHER" id="PTHR11558:SF11">
    <property type="entry name" value="SPERMIDINE SYNTHASE"/>
    <property type="match status" value="1"/>
</dbReference>
<evidence type="ECO:0000256" key="2">
    <source>
        <dbReference type="ARBA" id="ARBA00022679"/>
    </source>
</evidence>
<dbReference type="HAMAP" id="MF_00198">
    <property type="entry name" value="Spermidine_synth"/>
    <property type="match status" value="1"/>
</dbReference>
<dbReference type="CDD" id="cd02440">
    <property type="entry name" value="AdoMet_MTases"/>
    <property type="match status" value="1"/>
</dbReference>
<evidence type="ECO:0000256" key="5">
    <source>
        <dbReference type="HAMAP-Rule" id="MF_00198"/>
    </source>
</evidence>
<dbReference type="EC" id="2.5.1.16" evidence="5"/>
<evidence type="ECO:0000313" key="10">
    <source>
        <dbReference type="EMBL" id="SMC08752.1"/>
    </source>
</evidence>
<dbReference type="Gene3D" id="3.40.50.150">
    <property type="entry name" value="Vaccinia Virus protein VP39"/>
    <property type="match status" value="1"/>
</dbReference>
<evidence type="ECO:0000256" key="1">
    <source>
        <dbReference type="ARBA" id="ARBA00007867"/>
    </source>
</evidence>
<dbReference type="GO" id="GO:0008295">
    <property type="term" value="P:spermidine biosynthetic process"/>
    <property type="evidence" value="ECO:0007669"/>
    <property type="project" value="UniProtKB-UniRule"/>
</dbReference>
<comment type="similarity">
    <text evidence="1 5 7">Belongs to the spermidine/spermine synthase family.</text>
</comment>
<dbReference type="GO" id="GO:0005829">
    <property type="term" value="C:cytosol"/>
    <property type="evidence" value="ECO:0007669"/>
    <property type="project" value="TreeGrafter"/>
</dbReference>
<feature type="active site" description="Proton acceptor" evidence="5 6">
    <location>
        <position position="152"/>
    </location>
</feature>
<dbReference type="UniPathway" id="UPA00248">
    <property type="reaction ID" value="UER00314"/>
</dbReference>
<feature type="binding site" evidence="5">
    <location>
        <begin position="133"/>
        <end position="134"/>
    </location>
    <ligand>
        <name>S-methyl-5'-thioadenosine</name>
        <dbReference type="ChEBI" id="CHEBI:17509"/>
    </ligand>
</feature>
<dbReference type="Gene3D" id="2.30.140.10">
    <property type="entry name" value="Spermidine synthase, tetramerisation domain"/>
    <property type="match status" value="1"/>
</dbReference>
<dbReference type="InterPro" id="IPR001045">
    <property type="entry name" value="Spermi_synthase"/>
</dbReference>
<dbReference type="RefSeq" id="WP_084275016.1">
    <property type="nucleotide sequence ID" value="NZ_AP026671.1"/>
</dbReference>
<keyword evidence="3 5" id="KW-0745">Spermidine biosynthesis</keyword>
<dbReference type="PANTHER" id="PTHR11558">
    <property type="entry name" value="SPERMIDINE/SPERMINE SYNTHASE"/>
    <property type="match status" value="1"/>
</dbReference>
<keyword evidence="4 5" id="KW-0620">Polyamine biosynthesis</keyword>
<feature type="binding site" evidence="5">
    <location>
        <position position="159"/>
    </location>
    <ligand>
        <name>S-methyl-5'-thioadenosine</name>
        <dbReference type="ChEBI" id="CHEBI:17509"/>
    </ligand>
</feature>
<evidence type="ECO:0000256" key="6">
    <source>
        <dbReference type="PROSITE-ProRule" id="PRU00354"/>
    </source>
</evidence>
<reference evidence="11" key="1">
    <citation type="submission" date="2017-04" db="EMBL/GenBank/DDBJ databases">
        <authorList>
            <person name="Varghese N."/>
            <person name="Submissions S."/>
        </authorList>
    </citation>
    <scope>NUCLEOTIDE SEQUENCE [LARGE SCALE GENOMIC DNA]</scope>
    <source>
        <strain evidence="11">DSM 16512</strain>
    </source>
</reference>
<dbReference type="STRING" id="1069081.SAMN05660197_0518"/>
<dbReference type="InterPro" id="IPR037163">
    <property type="entry name" value="Spermidine_synt_N_sf"/>
</dbReference>
<accession>A0A1W1WRC4</accession>
<evidence type="ECO:0000256" key="4">
    <source>
        <dbReference type="ARBA" id="ARBA00023115"/>
    </source>
</evidence>
<feature type="binding site" evidence="5">
    <location>
        <position position="60"/>
    </location>
    <ligand>
        <name>spermidine</name>
        <dbReference type="ChEBI" id="CHEBI:57834"/>
    </ligand>
</feature>
<dbReference type="NCBIfam" id="TIGR00417">
    <property type="entry name" value="speE"/>
    <property type="match status" value="1"/>
</dbReference>
<dbReference type="Pfam" id="PF17284">
    <property type="entry name" value="Spermine_synt_N"/>
    <property type="match status" value="1"/>
</dbReference>
<dbReference type="InterPro" id="IPR030373">
    <property type="entry name" value="PABS_CS"/>
</dbReference>
<dbReference type="PROSITE" id="PS51006">
    <property type="entry name" value="PABS_2"/>
    <property type="match status" value="1"/>
</dbReference>
<evidence type="ECO:0000256" key="8">
    <source>
        <dbReference type="RuleBase" id="RU003837"/>
    </source>
</evidence>
<comment type="catalytic activity">
    <reaction evidence="5 8">
        <text>S-adenosyl 3-(methylsulfanyl)propylamine + putrescine = S-methyl-5'-thioadenosine + spermidine + H(+)</text>
        <dbReference type="Rhea" id="RHEA:12721"/>
        <dbReference type="ChEBI" id="CHEBI:15378"/>
        <dbReference type="ChEBI" id="CHEBI:17509"/>
        <dbReference type="ChEBI" id="CHEBI:57443"/>
        <dbReference type="ChEBI" id="CHEBI:57834"/>
        <dbReference type="ChEBI" id="CHEBI:326268"/>
        <dbReference type="EC" id="2.5.1.16"/>
    </reaction>
</comment>
<dbReference type="GO" id="GO:0004766">
    <property type="term" value="F:spermidine synthase activity"/>
    <property type="evidence" value="ECO:0007669"/>
    <property type="project" value="UniProtKB-UniRule"/>
</dbReference>
<dbReference type="Pfam" id="PF01564">
    <property type="entry name" value="Spermine_synth"/>
    <property type="match status" value="1"/>
</dbReference>
<protein>
    <recommendedName>
        <fullName evidence="5">Polyamine aminopropyltransferase</fullName>
    </recommendedName>
    <alternativeName>
        <fullName evidence="5">Putrescine aminopropyltransferase</fullName>
        <shortName evidence="5">PAPT</shortName>
    </alternativeName>
    <alternativeName>
        <fullName evidence="5">Spermidine synthase</fullName>
        <shortName evidence="5">SPDS</shortName>
        <shortName evidence="5">SPDSY</shortName>
        <ecNumber evidence="5">2.5.1.16</ecNumber>
    </alternativeName>
</protein>